<dbReference type="Proteomes" id="UP000824120">
    <property type="component" value="Chromosome 11"/>
</dbReference>
<sequence>MLKSNIESCGMEINSLKYELHINSKELEIRNEEKNMSVWSADEMSVRKTIRGVGARCLGARRLKGLWNKEEDISFSLSKQQIKKPIESYSHLTGLEDQVKSLEEQTRITFGWCTARMWHIRNLKEEHEQKLHDVIPNKANSYSGLQQKILHSQALCRSPCKEIPRKAFYSPQFSSLPDFPFDSVQKFHKENEQLTEHLLAMEEETKMLKEALAHRNSEDVQQASEFGSTAAIKF</sequence>
<dbReference type="PANTHER" id="PTHR31580">
    <property type="entry name" value="FILAMENT-LIKE PLANT PROTEIN 4"/>
    <property type="match status" value="1"/>
</dbReference>
<dbReference type="AlphaFoldDB" id="A0A9J5WMP5"/>
<accession>A0A9J5WMP5</accession>
<protein>
    <submittedName>
        <fullName evidence="4">Uncharacterized protein</fullName>
    </submittedName>
</protein>
<name>A0A9J5WMP5_SOLCO</name>
<dbReference type="InterPro" id="IPR008587">
    <property type="entry name" value="FPP_plant"/>
</dbReference>
<evidence type="ECO:0000256" key="2">
    <source>
        <dbReference type="ARBA" id="ARBA00023054"/>
    </source>
</evidence>
<dbReference type="Pfam" id="PF05911">
    <property type="entry name" value="FPP"/>
    <property type="match status" value="2"/>
</dbReference>
<comment type="similarity">
    <text evidence="1">Belongs to the FPP family.</text>
</comment>
<evidence type="ECO:0000256" key="3">
    <source>
        <dbReference type="SAM" id="Coils"/>
    </source>
</evidence>
<gene>
    <name evidence="4" type="ORF">H5410_057319</name>
</gene>
<evidence type="ECO:0000313" key="4">
    <source>
        <dbReference type="EMBL" id="KAG5577185.1"/>
    </source>
</evidence>
<organism evidence="4 5">
    <name type="scientific">Solanum commersonii</name>
    <name type="common">Commerson's wild potato</name>
    <name type="synonym">Commerson's nightshade</name>
    <dbReference type="NCBI Taxonomy" id="4109"/>
    <lineage>
        <taxon>Eukaryota</taxon>
        <taxon>Viridiplantae</taxon>
        <taxon>Streptophyta</taxon>
        <taxon>Embryophyta</taxon>
        <taxon>Tracheophyta</taxon>
        <taxon>Spermatophyta</taxon>
        <taxon>Magnoliopsida</taxon>
        <taxon>eudicotyledons</taxon>
        <taxon>Gunneridae</taxon>
        <taxon>Pentapetalae</taxon>
        <taxon>asterids</taxon>
        <taxon>lamiids</taxon>
        <taxon>Solanales</taxon>
        <taxon>Solanaceae</taxon>
        <taxon>Solanoideae</taxon>
        <taxon>Solaneae</taxon>
        <taxon>Solanum</taxon>
    </lineage>
</organism>
<evidence type="ECO:0000256" key="1">
    <source>
        <dbReference type="ARBA" id="ARBA00005921"/>
    </source>
</evidence>
<evidence type="ECO:0000313" key="5">
    <source>
        <dbReference type="Proteomes" id="UP000824120"/>
    </source>
</evidence>
<keyword evidence="2 3" id="KW-0175">Coiled coil</keyword>
<dbReference type="EMBL" id="JACXVP010000011">
    <property type="protein sequence ID" value="KAG5577185.1"/>
    <property type="molecule type" value="Genomic_DNA"/>
</dbReference>
<comment type="caution">
    <text evidence="4">The sequence shown here is derived from an EMBL/GenBank/DDBJ whole genome shotgun (WGS) entry which is preliminary data.</text>
</comment>
<reference evidence="4 5" key="1">
    <citation type="submission" date="2020-09" db="EMBL/GenBank/DDBJ databases">
        <title>De no assembly of potato wild relative species, Solanum commersonii.</title>
        <authorList>
            <person name="Cho K."/>
        </authorList>
    </citation>
    <scope>NUCLEOTIDE SEQUENCE [LARGE SCALE GENOMIC DNA]</scope>
    <source>
        <strain evidence="4">LZ3.2</strain>
        <tissue evidence="4">Leaf</tissue>
    </source>
</reference>
<proteinExistence type="inferred from homology"/>
<feature type="coiled-coil region" evidence="3">
    <location>
        <begin position="184"/>
        <end position="211"/>
    </location>
</feature>
<keyword evidence="5" id="KW-1185">Reference proteome</keyword>
<dbReference type="PANTHER" id="PTHR31580:SF4">
    <property type="entry name" value="FILAMENT-LIKE PLANT PROTEIN 6"/>
    <property type="match status" value="1"/>
</dbReference>